<dbReference type="Proteomes" id="UP000054047">
    <property type="component" value="Unassembled WGS sequence"/>
</dbReference>
<dbReference type="EMBL" id="KN733724">
    <property type="protein sequence ID" value="KIH57949.1"/>
    <property type="molecule type" value="Genomic_DNA"/>
</dbReference>
<evidence type="ECO:0000313" key="1">
    <source>
        <dbReference type="EMBL" id="KIH57949.1"/>
    </source>
</evidence>
<evidence type="ECO:0000313" key="2">
    <source>
        <dbReference type="Proteomes" id="UP000054047"/>
    </source>
</evidence>
<reference evidence="1 2" key="1">
    <citation type="submission" date="2013-12" db="EMBL/GenBank/DDBJ databases">
        <title>Draft genome of the parsitic nematode Ancylostoma duodenale.</title>
        <authorList>
            <person name="Mitreva M."/>
        </authorList>
    </citation>
    <scope>NUCLEOTIDE SEQUENCE [LARGE SCALE GENOMIC DNA]</scope>
    <source>
        <strain evidence="1 2">Zhejiang</strain>
    </source>
</reference>
<proteinExistence type="predicted"/>
<name>A0A0C2GGK6_9BILA</name>
<dbReference type="InterPro" id="IPR012877">
    <property type="entry name" value="Dhs-27"/>
</dbReference>
<dbReference type="Pfam" id="PF07914">
    <property type="entry name" value="DUF1679"/>
    <property type="match status" value="1"/>
</dbReference>
<organism evidence="1 2">
    <name type="scientific">Ancylostoma duodenale</name>
    <dbReference type="NCBI Taxonomy" id="51022"/>
    <lineage>
        <taxon>Eukaryota</taxon>
        <taxon>Metazoa</taxon>
        <taxon>Ecdysozoa</taxon>
        <taxon>Nematoda</taxon>
        <taxon>Chromadorea</taxon>
        <taxon>Rhabditida</taxon>
        <taxon>Rhabditina</taxon>
        <taxon>Rhabditomorpha</taxon>
        <taxon>Strongyloidea</taxon>
        <taxon>Ancylostomatidae</taxon>
        <taxon>Ancylostomatinae</taxon>
        <taxon>Ancylostoma</taxon>
    </lineage>
</organism>
<accession>A0A0C2GGK6</accession>
<dbReference type="OrthoDB" id="5862279at2759"/>
<dbReference type="AlphaFoldDB" id="A0A0C2GGK6"/>
<sequence>MECVDNVEIRQIFDNISPKEMSDILRALAYNQASSLQFGSDERRKLAGNPVETVYPTMVKSDDFSKMMQELYSVSEELKPAGEKLAKMIDEMFVLELTSTMNEELGGYFKELCERK</sequence>
<protein>
    <submittedName>
        <fullName evidence="1">Uncharacterized protein</fullName>
    </submittedName>
</protein>
<keyword evidence="2" id="KW-1185">Reference proteome</keyword>
<gene>
    <name evidence="1" type="ORF">ANCDUO_11858</name>
</gene>